<organism evidence="2 3">
    <name type="scientific">Tritrichomonas foetus</name>
    <dbReference type="NCBI Taxonomy" id="1144522"/>
    <lineage>
        <taxon>Eukaryota</taxon>
        <taxon>Metamonada</taxon>
        <taxon>Parabasalia</taxon>
        <taxon>Tritrichomonadida</taxon>
        <taxon>Tritrichomonadidae</taxon>
        <taxon>Tritrichomonas</taxon>
    </lineage>
</organism>
<feature type="compositionally biased region" description="Polar residues" evidence="1">
    <location>
        <begin position="161"/>
        <end position="217"/>
    </location>
</feature>
<keyword evidence="3" id="KW-1185">Reference proteome</keyword>
<dbReference type="EMBL" id="MLAK01001009">
    <property type="protein sequence ID" value="OHS99347.1"/>
    <property type="molecule type" value="Genomic_DNA"/>
</dbReference>
<sequence length="217" mass="25441">MENGPPLESFIEYSYALEKCLNYRNNASTNLYRLKSKGRKLREFRCFQIMEFDLQTAFLTYQKKQAQIKALEIAQEIENATIPFDIRKENVNFSPRRPMLSPKRNRGDDYSNDAYERNNTLNRTVKFDQSYYNAKNQQLNNRETFQEYNNDDFRNNSSSNQKGNQMKGSRFTQNYWGNSTSNRGNDNRQVSGFSKSSNDPFANSDNMTATFSSMKLD</sequence>
<dbReference type="RefSeq" id="XP_068352484.1">
    <property type="nucleotide sequence ID" value="XM_068509533.1"/>
</dbReference>
<evidence type="ECO:0000313" key="3">
    <source>
        <dbReference type="Proteomes" id="UP000179807"/>
    </source>
</evidence>
<proteinExistence type="predicted"/>
<feature type="region of interest" description="Disordered" evidence="1">
    <location>
        <begin position="149"/>
        <end position="217"/>
    </location>
</feature>
<dbReference type="AlphaFoldDB" id="A0A1J4JPA7"/>
<dbReference type="GeneID" id="94844237"/>
<name>A0A1J4JPA7_9EUKA</name>
<accession>A0A1J4JPA7</accession>
<comment type="caution">
    <text evidence="2">The sequence shown here is derived from an EMBL/GenBank/DDBJ whole genome shotgun (WGS) entry which is preliminary data.</text>
</comment>
<reference evidence="2" key="1">
    <citation type="submission" date="2016-10" db="EMBL/GenBank/DDBJ databases">
        <authorList>
            <person name="Benchimol M."/>
            <person name="Almeida L.G."/>
            <person name="Vasconcelos A.T."/>
            <person name="Perreira-Neves A."/>
            <person name="Rosa I.A."/>
            <person name="Tasca T."/>
            <person name="Bogo M.R."/>
            <person name="de Souza W."/>
        </authorList>
    </citation>
    <scope>NUCLEOTIDE SEQUENCE [LARGE SCALE GENOMIC DNA]</scope>
    <source>
        <strain evidence="2">K</strain>
    </source>
</reference>
<gene>
    <name evidence="2" type="ORF">TRFO_34198</name>
</gene>
<evidence type="ECO:0000313" key="2">
    <source>
        <dbReference type="EMBL" id="OHS99347.1"/>
    </source>
</evidence>
<dbReference type="VEuPathDB" id="TrichDB:TRFO_34198"/>
<dbReference type="Proteomes" id="UP000179807">
    <property type="component" value="Unassembled WGS sequence"/>
</dbReference>
<evidence type="ECO:0000256" key="1">
    <source>
        <dbReference type="SAM" id="MobiDB-lite"/>
    </source>
</evidence>
<protein>
    <submittedName>
        <fullName evidence="2">Uncharacterized protein</fullName>
    </submittedName>
</protein>
<feature type="region of interest" description="Disordered" evidence="1">
    <location>
        <begin position="93"/>
        <end position="114"/>
    </location>
</feature>